<evidence type="ECO:0000256" key="1">
    <source>
        <dbReference type="SAM" id="MobiDB-lite"/>
    </source>
</evidence>
<organism evidence="3 4">
    <name type="scientific">Diplodia intermedia</name>
    <dbReference type="NCBI Taxonomy" id="856260"/>
    <lineage>
        <taxon>Eukaryota</taxon>
        <taxon>Fungi</taxon>
        <taxon>Dikarya</taxon>
        <taxon>Ascomycota</taxon>
        <taxon>Pezizomycotina</taxon>
        <taxon>Dothideomycetes</taxon>
        <taxon>Dothideomycetes incertae sedis</taxon>
        <taxon>Botryosphaeriales</taxon>
        <taxon>Botryosphaeriaceae</taxon>
        <taxon>Diplodia</taxon>
    </lineage>
</organism>
<gene>
    <name evidence="3" type="ORF">SLS58_002876</name>
</gene>
<comment type="caution">
    <text evidence="3">The sequence shown here is derived from an EMBL/GenBank/DDBJ whole genome shotgun (WGS) entry which is preliminary data.</text>
</comment>
<dbReference type="Proteomes" id="UP001521184">
    <property type="component" value="Unassembled WGS sequence"/>
</dbReference>
<keyword evidence="2" id="KW-0812">Transmembrane</keyword>
<evidence type="ECO:0000256" key="2">
    <source>
        <dbReference type="SAM" id="Phobius"/>
    </source>
</evidence>
<name>A0ABR3TXW0_9PEZI</name>
<dbReference type="EMBL" id="JAKEKT020000013">
    <property type="protein sequence ID" value="KAL1647105.1"/>
    <property type="molecule type" value="Genomic_DNA"/>
</dbReference>
<feature type="transmembrane region" description="Helical" evidence="2">
    <location>
        <begin position="217"/>
        <end position="238"/>
    </location>
</feature>
<proteinExistence type="predicted"/>
<evidence type="ECO:0000313" key="3">
    <source>
        <dbReference type="EMBL" id="KAL1647105.1"/>
    </source>
</evidence>
<feature type="transmembrane region" description="Helical" evidence="2">
    <location>
        <begin position="73"/>
        <end position="97"/>
    </location>
</feature>
<keyword evidence="4" id="KW-1185">Reference proteome</keyword>
<feature type="region of interest" description="Disordered" evidence="1">
    <location>
        <begin position="397"/>
        <end position="418"/>
    </location>
</feature>
<keyword evidence="2" id="KW-0472">Membrane</keyword>
<feature type="transmembrane region" description="Helical" evidence="2">
    <location>
        <begin position="104"/>
        <end position="128"/>
    </location>
</feature>
<keyword evidence="2" id="KW-1133">Transmembrane helix</keyword>
<protein>
    <recommendedName>
        <fullName evidence="5">Integral membrane protein</fullName>
    </recommendedName>
</protein>
<feature type="transmembrane region" description="Helical" evidence="2">
    <location>
        <begin position="36"/>
        <end position="61"/>
    </location>
</feature>
<feature type="compositionally biased region" description="Polar residues" evidence="1">
    <location>
        <begin position="401"/>
        <end position="413"/>
    </location>
</feature>
<sequence>MTSPVYFLVPSGDLALFFALFVSVCVASWADSRARILAAGFAAVALFGIAANAITISALARPPAPAQLAIYRLVSWTLVSLQDVGLVALASGIWRYLASDSRILGRFIACSGLSLVLVWIATFALNIAALRRPDLLLPFWIQPALDGVFLLATMPVSAGLFGVWRARVREADRRASARFTIRSLPLVLLGSTYFYAITTILLEIPAVFFALGVDAAMALKIVWLVCRAAAFVLLLCACRGIGWHAWEHQLPRFVVFFVGPASGYGLVSEHEDRRLGVYYVEKTGLRPWWSYQGQGTQSSFKMITNEMIIHRVTTTITNPRTSTTTERIVYLAGSAPLELALQQRIADVERSLADADRDAAARNRARFHQALLAAPTERSDPMMNRAVLRRTPEVLRGRTTGHGSENSARTTAFQARGADAALPQPVWRRARSEMAPVAEEFELGPVPPVARLPGGFV</sequence>
<evidence type="ECO:0000313" key="4">
    <source>
        <dbReference type="Proteomes" id="UP001521184"/>
    </source>
</evidence>
<evidence type="ECO:0008006" key="5">
    <source>
        <dbReference type="Google" id="ProtNLM"/>
    </source>
</evidence>
<feature type="transmembrane region" description="Helical" evidence="2">
    <location>
        <begin position="6"/>
        <end position="29"/>
    </location>
</feature>
<reference evidence="3 4" key="1">
    <citation type="journal article" date="2023" name="Plant Dis.">
        <title>First Report of Diplodia intermedia Causing Canker and Dieback Diseases on Apple Trees in Canada.</title>
        <authorList>
            <person name="Ellouze W."/>
            <person name="Ilyukhin E."/>
            <person name="Sulman M."/>
            <person name="Ali S."/>
        </authorList>
    </citation>
    <scope>NUCLEOTIDE SEQUENCE [LARGE SCALE GENOMIC DNA]</scope>
    <source>
        <strain evidence="3 4">M45-28</strain>
    </source>
</reference>
<accession>A0ABR3TXW0</accession>
<feature type="transmembrane region" description="Helical" evidence="2">
    <location>
        <begin position="148"/>
        <end position="166"/>
    </location>
</feature>
<feature type="transmembrane region" description="Helical" evidence="2">
    <location>
        <begin position="186"/>
        <end position="211"/>
    </location>
</feature>